<dbReference type="InterPro" id="IPR029753">
    <property type="entry name" value="D-isomer_DH_CS"/>
</dbReference>
<reference evidence="7 8" key="1">
    <citation type="journal article" date="2023" name="G3 (Bethesda)">
        <title>A chromosome-level genome assembly of Zasmidium syzygii isolated from banana leaves.</title>
        <authorList>
            <person name="van Westerhoven A.C."/>
            <person name="Mehrabi R."/>
            <person name="Talebi R."/>
            <person name="Steentjes M.B.F."/>
            <person name="Corcolon B."/>
            <person name="Chong P.A."/>
            <person name="Kema G.H.J."/>
            <person name="Seidl M.F."/>
        </authorList>
    </citation>
    <scope>NUCLEOTIDE SEQUENCE [LARGE SCALE GENOMIC DNA]</scope>
    <source>
        <strain evidence="7 8">P124</strain>
    </source>
</reference>
<dbReference type="InterPro" id="IPR006139">
    <property type="entry name" value="D-isomer_2_OHA_DH_cat_dom"/>
</dbReference>
<evidence type="ECO:0000256" key="2">
    <source>
        <dbReference type="ARBA" id="ARBA00023002"/>
    </source>
</evidence>
<dbReference type="Gene3D" id="3.40.50.720">
    <property type="entry name" value="NAD(P)-binding Rossmann-like Domain"/>
    <property type="match status" value="2"/>
</dbReference>
<comment type="similarity">
    <text evidence="1 4">Belongs to the D-isomer specific 2-hydroxyacid dehydrogenase family.</text>
</comment>
<dbReference type="Pfam" id="PF02826">
    <property type="entry name" value="2-Hacid_dh_C"/>
    <property type="match status" value="1"/>
</dbReference>
<evidence type="ECO:0000256" key="4">
    <source>
        <dbReference type="RuleBase" id="RU003719"/>
    </source>
</evidence>
<keyword evidence="3" id="KW-0520">NAD</keyword>
<gene>
    <name evidence="7" type="ORF">PRZ48_004977</name>
</gene>
<evidence type="ECO:0000313" key="8">
    <source>
        <dbReference type="Proteomes" id="UP001305779"/>
    </source>
</evidence>
<feature type="domain" description="D-isomer specific 2-hydroxyacid dehydrogenase NAD-binding" evidence="6">
    <location>
        <begin position="136"/>
        <end position="325"/>
    </location>
</feature>
<dbReference type="InterPro" id="IPR036291">
    <property type="entry name" value="NAD(P)-bd_dom_sf"/>
</dbReference>
<keyword evidence="2 4" id="KW-0560">Oxidoreductase</keyword>
<evidence type="ECO:0000259" key="6">
    <source>
        <dbReference type="Pfam" id="PF02826"/>
    </source>
</evidence>
<evidence type="ECO:0000256" key="3">
    <source>
        <dbReference type="ARBA" id="ARBA00023027"/>
    </source>
</evidence>
<protein>
    <submittedName>
        <fullName evidence="7">Uncharacterized protein</fullName>
    </submittedName>
</protein>
<dbReference type="PANTHER" id="PTHR42789">
    <property type="entry name" value="D-ISOMER SPECIFIC 2-HYDROXYACID DEHYDROGENASE FAMILY PROTEIN (AFU_ORTHOLOGUE AFUA_6G10090)"/>
    <property type="match status" value="1"/>
</dbReference>
<evidence type="ECO:0000256" key="1">
    <source>
        <dbReference type="ARBA" id="ARBA00005854"/>
    </source>
</evidence>
<name>A0ABR0ER33_ZASCE</name>
<dbReference type="InterPro" id="IPR006140">
    <property type="entry name" value="D-isomer_DH_NAD-bd"/>
</dbReference>
<dbReference type="SUPFAM" id="SSF51735">
    <property type="entry name" value="NAD(P)-binding Rossmann-fold domains"/>
    <property type="match status" value="1"/>
</dbReference>
<dbReference type="PANTHER" id="PTHR42789:SF1">
    <property type="entry name" value="D-ISOMER SPECIFIC 2-HYDROXYACID DEHYDROGENASE FAMILY PROTEIN (AFU_ORTHOLOGUE AFUA_6G10090)"/>
    <property type="match status" value="1"/>
</dbReference>
<dbReference type="CDD" id="cd12169">
    <property type="entry name" value="PGDH_like_1"/>
    <property type="match status" value="1"/>
</dbReference>
<dbReference type="InterPro" id="IPR050857">
    <property type="entry name" value="D-2-hydroxyacid_DH"/>
</dbReference>
<dbReference type="PROSITE" id="PS00671">
    <property type="entry name" value="D_2_HYDROXYACID_DH_3"/>
    <property type="match status" value="1"/>
</dbReference>
<dbReference type="SUPFAM" id="SSF52283">
    <property type="entry name" value="Formate/glycerate dehydrogenase catalytic domain-like"/>
    <property type="match status" value="1"/>
</dbReference>
<feature type="domain" description="D-isomer specific 2-hydroxyacid dehydrogenase catalytic" evidence="5">
    <location>
        <begin position="42"/>
        <end position="353"/>
    </location>
</feature>
<organism evidence="7 8">
    <name type="scientific">Zasmidium cellare</name>
    <name type="common">Wine cellar mold</name>
    <name type="synonym">Racodium cellare</name>
    <dbReference type="NCBI Taxonomy" id="395010"/>
    <lineage>
        <taxon>Eukaryota</taxon>
        <taxon>Fungi</taxon>
        <taxon>Dikarya</taxon>
        <taxon>Ascomycota</taxon>
        <taxon>Pezizomycotina</taxon>
        <taxon>Dothideomycetes</taxon>
        <taxon>Dothideomycetidae</taxon>
        <taxon>Mycosphaerellales</taxon>
        <taxon>Mycosphaerellaceae</taxon>
        <taxon>Zasmidium</taxon>
    </lineage>
</organism>
<dbReference type="Proteomes" id="UP001305779">
    <property type="component" value="Unassembled WGS sequence"/>
</dbReference>
<accession>A0ABR0ER33</accession>
<sequence length="357" mass="38812">MATSPETSLAILDDYANVAPKHFKHIPNLKIDTFPETLDPSTPSGLEALAKRLEPYPVVSCMRERTAFPSELIQKLPNLKLLLSSGNRNAALDLQALKERGVPVTGTKGDLPQTQSEGFDPPPPPGYSAVNQHAWALLLSLCGRIPQDDRLLKTEAGAWQNGLGVSLGGKTLGLVGLGKLGTAMAKVGVLGFGMKIVAWSENLTQEKADDAAVGAGLEKGTFKAVSKEELFKGADVVSLHLVLSDRSKGVVGERELGWMKKSGLLVNTSRGGLIDEQALIESLKKGGIKGVALDVFWREPIPRDSPWRSVDSWAKSEVVLSPHMGYVNEGTMNRWYQEQAEELERWLKGEELRIRMA</sequence>
<evidence type="ECO:0000259" key="5">
    <source>
        <dbReference type="Pfam" id="PF00389"/>
    </source>
</evidence>
<evidence type="ECO:0000313" key="7">
    <source>
        <dbReference type="EMBL" id="KAK4504062.1"/>
    </source>
</evidence>
<comment type="caution">
    <text evidence="7">The sequence shown here is derived from an EMBL/GenBank/DDBJ whole genome shotgun (WGS) entry which is preliminary data.</text>
</comment>
<proteinExistence type="inferred from homology"/>
<dbReference type="Pfam" id="PF00389">
    <property type="entry name" value="2-Hacid_dh"/>
    <property type="match status" value="1"/>
</dbReference>
<dbReference type="EMBL" id="JAXOVC010000003">
    <property type="protein sequence ID" value="KAK4504062.1"/>
    <property type="molecule type" value="Genomic_DNA"/>
</dbReference>
<keyword evidence="8" id="KW-1185">Reference proteome</keyword>